<protein>
    <submittedName>
        <fullName evidence="1">Uncharacterized protein</fullName>
    </submittedName>
</protein>
<dbReference type="AlphaFoldDB" id="A0A8T0G9S6"/>
<evidence type="ECO:0000313" key="1">
    <source>
        <dbReference type="EMBL" id="KAG0555227.1"/>
    </source>
</evidence>
<comment type="caution">
    <text evidence="1">The sequence shown here is derived from an EMBL/GenBank/DDBJ whole genome shotgun (WGS) entry which is preliminary data.</text>
</comment>
<organism evidence="1 2">
    <name type="scientific">Ceratodon purpureus</name>
    <name type="common">Fire moss</name>
    <name type="synonym">Dicranum purpureum</name>
    <dbReference type="NCBI Taxonomy" id="3225"/>
    <lineage>
        <taxon>Eukaryota</taxon>
        <taxon>Viridiplantae</taxon>
        <taxon>Streptophyta</taxon>
        <taxon>Embryophyta</taxon>
        <taxon>Bryophyta</taxon>
        <taxon>Bryophytina</taxon>
        <taxon>Bryopsida</taxon>
        <taxon>Dicranidae</taxon>
        <taxon>Pseudoditrichales</taxon>
        <taxon>Ditrichaceae</taxon>
        <taxon>Ceratodon</taxon>
    </lineage>
</organism>
<gene>
    <name evidence="1" type="ORF">KC19_12G153600</name>
</gene>
<dbReference type="EMBL" id="CM026433">
    <property type="protein sequence ID" value="KAG0555227.1"/>
    <property type="molecule type" value="Genomic_DNA"/>
</dbReference>
<sequence>MKSVLAFSYDDSPMKIGMEKLVVDMGASSSSEFYVMNNTPVKVGDFCLDEVEYNGDNPSHPSTLFWQSQYKKWQLYDFLCDPQILAAHDLIETLFMRLSFHLRDKKLLEACREGEVCFGPFSFSDGSYDLSYHSICWYMESVGDDQERALEKQWCNYAMGFAEKEYLEELVKFGYGEKHVNTKQFREEIMMYAMKLRSQVNRNDMAHVFSTSIRQVWMKSDTIAKSKNKCLLDQAAPALKDGYKKKLIAILDDLAIDIPNGLCALGTIIPMQAFFLKTILLKPVRDEGLPKPAKLPRKAPPLLR</sequence>
<accession>A0A8T0G9S6</accession>
<proteinExistence type="predicted"/>
<evidence type="ECO:0000313" key="2">
    <source>
        <dbReference type="Proteomes" id="UP000822688"/>
    </source>
</evidence>
<keyword evidence="2" id="KW-1185">Reference proteome</keyword>
<name>A0A8T0G9S6_CERPU</name>
<reference evidence="1" key="1">
    <citation type="submission" date="2020-06" db="EMBL/GenBank/DDBJ databases">
        <title>WGS assembly of Ceratodon purpureus strain R40.</title>
        <authorList>
            <person name="Carey S.B."/>
            <person name="Jenkins J."/>
            <person name="Shu S."/>
            <person name="Lovell J.T."/>
            <person name="Sreedasyam A."/>
            <person name="Maumus F."/>
            <person name="Tiley G.P."/>
            <person name="Fernandez-Pozo N."/>
            <person name="Barry K."/>
            <person name="Chen C."/>
            <person name="Wang M."/>
            <person name="Lipzen A."/>
            <person name="Daum C."/>
            <person name="Saski C.A."/>
            <person name="Payton A.C."/>
            <person name="Mcbreen J.C."/>
            <person name="Conrad R.E."/>
            <person name="Kollar L.M."/>
            <person name="Olsson S."/>
            <person name="Huttunen S."/>
            <person name="Landis J.B."/>
            <person name="Wickett N.J."/>
            <person name="Johnson M.G."/>
            <person name="Rensing S.A."/>
            <person name="Grimwood J."/>
            <person name="Schmutz J."/>
            <person name="Mcdaniel S.F."/>
        </authorList>
    </citation>
    <scope>NUCLEOTIDE SEQUENCE</scope>
    <source>
        <strain evidence="1">R40</strain>
    </source>
</reference>
<dbReference type="Proteomes" id="UP000822688">
    <property type="component" value="Chromosome 12"/>
</dbReference>